<proteinExistence type="predicted"/>
<sequence length="353" mass="39559">MINSSLLISHKVLCGPAFNAPQKLPSCNDKPPSPTGHSAIGVCHPRFSSPDTDIALVSLEGMLFRVRSQTLSTTSALFKTMFSLPQPKSITDEETGGFDNDTQTNSIPTQIIIHESSENLALILPLLTGLPPPKPLHTLSLRSLTNLLLLAEKWDTPGPISYIRNAINGSAGFFNTDPVRMYALARHFGWKEETARAAVGTLSLPIENLEKQWKDVQEGRKDWELLLNLRNRRYELFKVLIESRDRFTAGNNYICVQCGVTKLTTTPWDILKSTMLREMNNRPLGATLLACTQLDGEFAQWPESETCFRARCPKKECGASYYDKSATLKQIKRCVESLPWDIWEGQECEQTDN</sequence>
<name>A0A2A9NL55_9AGAR</name>
<gene>
    <name evidence="1" type="ORF">AMATHDRAFT_149894</name>
</gene>
<evidence type="ECO:0000313" key="1">
    <source>
        <dbReference type="EMBL" id="PFH48440.1"/>
    </source>
</evidence>
<dbReference type="EMBL" id="KZ302062">
    <property type="protein sequence ID" value="PFH48440.1"/>
    <property type="molecule type" value="Genomic_DNA"/>
</dbReference>
<organism evidence="1 2">
    <name type="scientific">Amanita thiersii Skay4041</name>
    <dbReference type="NCBI Taxonomy" id="703135"/>
    <lineage>
        <taxon>Eukaryota</taxon>
        <taxon>Fungi</taxon>
        <taxon>Dikarya</taxon>
        <taxon>Basidiomycota</taxon>
        <taxon>Agaricomycotina</taxon>
        <taxon>Agaricomycetes</taxon>
        <taxon>Agaricomycetidae</taxon>
        <taxon>Agaricales</taxon>
        <taxon>Pluteineae</taxon>
        <taxon>Amanitaceae</taxon>
        <taxon>Amanita</taxon>
    </lineage>
</organism>
<accession>A0A2A9NL55</accession>
<dbReference type="OrthoDB" id="3238622at2759"/>
<dbReference type="Proteomes" id="UP000242287">
    <property type="component" value="Unassembled WGS sequence"/>
</dbReference>
<protein>
    <recommendedName>
        <fullName evidence="3">BTB domain-containing protein</fullName>
    </recommendedName>
</protein>
<dbReference type="AlphaFoldDB" id="A0A2A9NL55"/>
<keyword evidence="2" id="KW-1185">Reference proteome</keyword>
<dbReference type="STRING" id="703135.A0A2A9NL55"/>
<reference evidence="1 2" key="1">
    <citation type="submission" date="2014-02" db="EMBL/GenBank/DDBJ databases">
        <title>Transposable element dynamics among asymbiotic and ectomycorrhizal Amanita fungi.</title>
        <authorList>
            <consortium name="DOE Joint Genome Institute"/>
            <person name="Hess J."/>
            <person name="Skrede I."/>
            <person name="Wolfe B."/>
            <person name="LaButti K."/>
            <person name="Ohm R.A."/>
            <person name="Grigoriev I.V."/>
            <person name="Pringle A."/>
        </authorList>
    </citation>
    <scope>NUCLEOTIDE SEQUENCE [LARGE SCALE GENOMIC DNA]</scope>
    <source>
        <strain evidence="1 2">SKay4041</strain>
    </source>
</reference>
<evidence type="ECO:0000313" key="2">
    <source>
        <dbReference type="Proteomes" id="UP000242287"/>
    </source>
</evidence>
<evidence type="ECO:0008006" key="3">
    <source>
        <dbReference type="Google" id="ProtNLM"/>
    </source>
</evidence>